<keyword evidence="3" id="KW-1185">Reference proteome</keyword>
<accession>A0A5C6AAL5</accession>
<dbReference type="NCBIfam" id="TIGR03032">
    <property type="entry name" value="TIGR03032 family protein"/>
    <property type="match status" value="1"/>
</dbReference>
<evidence type="ECO:0000313" key="3">
    <source>
        <dbReference type="Proteomes" id="UP000317421"/>
    </source>
</evidence>
<dbReference type="Proteomes" id="UP000317421">
    <property type="component" value="Unassembled WGS sequence"/>
</dbReference>
<organism evidence="2 3">
    <name type="scientific">Botrimarina colliarenosi</name>
    <dbReference type="NCBI Taxonomy" id="2528001"/>
    <lineage>
        <taxon>Bacteria</taxon>
        <taxon>Pseudomonadati</taxon>
        <taxon>Planctomycetota</taxon>
        <taxon>Planctomycetia</taxon>
        <taxon>Pirellulales</taxon>
        <taxon>Lacipirellulaceae</taxon>
        <taxon>Botrimarina</taxon>
    </lineage>
</organism>
<evidence type="ECO:0000313" key="2">
    <source>
        <dbReference type="EMBL" id="TWT95373.1"/>
    </source>
</evidence>
<reference evidence="2 3" key="1">
    <citation type="submission" date="2019-02" db="EMBL/GenBank/DDBJ databases">
        <title>Deep-cultivation of Planctomycetes and their phenomic and genomic characterization uncovers novel biology.</title>
        <authorList>
            <person name="Wiegand S."/>
            <person name="Jogler M."/>
            <person name="Boedeker C."/>
            <person name="Pinto D."/>
            <person name="Vollmers J."/>
            <person name="Rivas-Marin E."/>
            <person name="Kohn T."/>
            <person name="Peeters S.H."/>
            <person name="Heuer A."/>
            <person name="Rast P."/>
            <person name="Oberbeckmann S."/>
            <person name="Bunk B."/>
            <person name="Jeske O."/>
            <person name="Meyerdierks A."/>
            <person name="Storesund J.E."/>
            <person name="Kallscheuer N."/>
            <person name="Luecker S."/>
            <person name="Lage O.M."/>
            <person name="Pohl T."/>
            <person name="Merkel B.J."/>
            <person name="Hornburger P."/>
            <person name="Mueller R.-W."/>
            <person name="Bruemmer F."/>
            <person name="Labrenz M."/>
            <person name="Spormann A.M."/>
            <person name="Op Den Camp H."/>
            <person name="Overmann J."/>
            <person name="Amann R."/>
            <person name="Jetten M.S.M."/>
            <person name="Mascher T."/>
            <person name="Medema M.H."/>
            <person name="Devos D.P."/>
            <person name="Kaster A.-K."/>
            <person name="Ovreas L."/>
            <person name="Rohde M."/>
            <person name="Galperin M.Y."/>
            <person name="Jogler C."/>
        </authorList>
    </citation>
    <scope>NUCLEOTIDE SEQUENCE [LARGE SCALE GENOMIC DNA]</scope>
    <source>
        <strain evidence="2 3">Pla108</strain>
    </source>
</reference>
<sequence>MMDDASQPVSDPASEPLRSVHTTSFPALLKQLGASILVTTYQAGKLVVLREDAGVLNTHFRNLNKPMGLARDGGKLAVGCSIDIWEFHNVPAVCKKLDESDDYPATEAKHDACFLPRRSHCTGDIQIHEMAFVGGQEQPRELVFVNTAFSCLAKRSEENSFEPVWRPKFIKQMAPGDNCHLNGLATRDGKVKYMTALGTTNEPGGWRENKRDGGLLIDVDSHEIIARGLSMPHSPRWYNGKLWLLESGEGTIGTVDLATGKYEPIAQFPGFTRGLSFLGPLAFIGLSQVRESAIFSGIPLVERLKEAEERACGVWVLNIETGETLGFCRFEEGVQEIFAVEVLPGVRFPDLVNHDAELVGRSYVLGDAALADVPEDLRA</sequence>
<comment type="caution">
    <text evidence="2">The sequence shown here is derived from an EMBL/GenBank/DDBJ whole genome shotgun (WGS) entry which is preliminary data.</text>
</comment>
<gene>
    <name evidence="2" type="ORF">Pla108_35210</name>
</gene>
<protein>
    <recommendedName>
        <fullName evidence="1">Conserved hypothetical protein CHP03032 domain-containing protein</fullName>
    </recommendedName>
</protein>
<dbReference type="Pfam" id="PF16261">
    <property type="entry name" value="DUF4915"/>
    <property type="match status" value="1"/>
</dbReference>
<evidence type="ECO:0000259" key="1">
    <source>
        <dbReference type="Pfam" id="PF16261"/>
    </source>
</evidence>
<dbReference type="AlphaFoldDB" id="A0A5C6AAL5"/>
<dbReference type="SUPFAM" id="SSF63825">
    <property type="entry name" value="YWTD domain"/>
    <property type="match status" value="1"/>
</dbReference>
<feature type="domain" description="Conserved hypothetical protein CHP03032" evidence="1">
    <location>
        <begin position="24"/>
        <end position="350"/>
    </location>
</feature>
<proteinExistence type="predicted"/>
<name>A0A5C6AAL5_9BACT</name>
<dbReference type="EMBL" id="SJPR01000005">
    <property type="protein sequence ID" value="TWT95373.1"/>
    <property type="molecule type" value="Genomic_DNA"/>
</dbReference>
<dbReference type="InterPro" id="IPR017481">
    <property type="entry name" value="CHP03032"/>
</dbReference>